<reference evidence="1" key="1">
    <citation type="submission" date="2021-10" db="EMBL/GenBank/DDBJ databases">
        <title>Tropical sea cucumber genome reveals ecological adaptation and Cuvierian tubules defense mechanism.</title>
        <authorList>
            <person name="Chen T."/>
        </authorList>
    </citation>
    <scope>NUCLEOTIDE SEQUENCE</scope>
    <source>
        <strain evidence="1">Nanhai2018</strain>
        <tissue evidence="1">Muscle</tissue>
    </source>
</reference>
<dbReference type="EMBL" id="JAIZAY010000021">
    <property type="protein sequence ID" value="KAJ8021573.1"/>
    <property type="molecule type" value="Genomic_DNA"/>
</dbReference>
<sequence length="167" mass="19147">MSRRVCILINPKLPFTVIKSEIDSLGRYFILDIMVLDQILTFVCIYGHNTDRPEFFVDLQNHLHNFQGDTIFIGDDFNFVFNLDLDKVGGRRGTSFKARNAYLALMSTFDLIDIWRKKNPLSNKFTWSSNVLPGIHCRLDFFLVSRQLNSNVSAVSLSPGIQSDHSL</sequence>
<evidence type="ECO:0000313" key="2">
    <source>
        <dbReference type="Proteomes" id="UP001152320"/>
    </source>
</evidence>
<dbReference type="OrthoDB" id="498125at2759"/>
<protein>
    <submittedName>
        <fullName evidence="1">LINE-1 retrotransposable element ORF2 protein</fullName>
    </submittedName>
</protein>
<dbReference type="Gene3D" id="3.60.10.10">
    <property type="entry name" value="Endonuclease/exonuclease/phosphatase"/>
    <property type="match status" value="1"/>
</dbReference>
<accession>A0A9Q1BDM8</accession>
<gene>
    <name evidence="1" type="ORF">HOLleu_38818</name>
</gene>
<dbReference type="SUPFAM" id="SSF56219">
    <property type="entry name" value="DNase I-like"/>
    <property type="match status" value="1"/>
</dbReference>
<dbReference type="InterPro" id="IPR036691">
    <property type="entry name" value="Endo/exonu/phosph_ase_sf"/>
</dbReference>
<dbReference type="CDD" id="cd09076">
    <property type="entry name" value="L1-EN"/>
    <property type="match status" value="1"/>
</dbReference>
<keyword evidence="2" id="KW-1185">Reference proteome</keyword>
<proteinExistence type="predicted"/>
<comment type="caution">
    <text evidence="1">The sequence shown here is derived from an EMBL/GenBank/DDBJ whole genome shotgun (WGS) entry which is preliminary data.</text>
</comment>
<organism evidence="1 2">
    <name type="scientific">Holothuria leucospilota</name>
    <name type="common">Black long sea cucumber</name>
    <name type="synonym">Mertensiothuria leucospilota</name>
    <dbReference type="NCBI Taxonomy" id="206669"/>
    <lineage>
        <taxon>Eukaryota</taxon>
        <taxon>Metazoa</taxon>
        <taxon>Echinodermata</taxon>
        <taxon>Eleutherozoa</taxon>
        <taxon>Echinozoa</taxon>
        <taxon>Holothuroidea</taxon>
        <taxon>Aspidochirotacea</taxon>
        <taxon>Aspidochirotida</taxon>
        <taxon>Holothuriidae</taxon>
        <taxon>Holothuria</taxon>
    </lineage>
</organism>
<evidence type="ECO:0000313" key="1">
    <source>
        <dbReference type="EMBL" id="KAJ8021573.1"/>
    </source>
</evidence>
<dbReference type="Proteomes" id="UP001152320">
    <property type="component" value="Chromosome 21"/>
</dbReference>
<dbReference type="AlphaFoldDB" id="A0A9Q1BDM8"/>
<name>A0A9Q1BDM8_HOLLE</name>